<dbReference type="Pfam" id="PF00491">
    <property type="entry name" value="Arginase"/>
    <property type="match status" value="1"/>
</dbReference>
<evidence type="ECO:0000313" key="2">
    <source>
        <dbReference type="EMBL" id="SES38992.1"/>
    </source>
</evidence>
<dbReference type="InterPro" id="IPR023696">
    <property type="entry name" value="Ureohydrolase_dom_sf"/>
</dbReference>
<dbReference type="PANTHER" id="PTHR11358">
    <property type="entry name" value="ARGINASE/AGMATINASE"/>
    <property type="match status" value="1"/>
</dbReference>
<sequence length="276" mass="31490">MNKFDDVAIFNFTGVYESEDFYRSIDNPRFIECKDISGTDCFCDDDGERTIRNIIEGEKVPLRGIHFIDNGNYHYMSHIFTSMIEEPFDLIYFDNHPDMKPSMFGDILSCGSWVKKVIETNVNVRNVIAVGINKELFDEIDDAVRKKVTLVSIRDSVSGIENDVHKSLDYDNINIGDGTKNFDNTMNRIMDGLSYDLPVYISVDKDVLSPDQLKTNWDQGTMLADTLLEIIKRLVGSKKVLGIDICGEVSIDTDCDYDLEIQKNNSFNKRILTELS</sequence>
<dbReference type="Gene3D" id="3.40.800.10">
    <property type="entry name" value="Ureohydrolase domain"/>
    <property type="match status" value="1"/>
</dbReference>
<dbReference type="AlphaFoldDB" id="A0A1H9WYJ9"/>
<accession>A0A1H9WYJ9</accession>
<name>A0A1H9WYJ9_BUTFI</name>
<dbReference type="eggNOG" id="COG0010">
    <property type="taxonomic scope" value="Bacteria"/>
</dbReference>
<dbReference type="OrthoDB" id="9805406at2"/>
<gene>
    <name evidence="2" type="ORF">SAMN04487884_13714</name>
</gene>
<evidence type="ECO:0000256" key="1">
    <source>
        <dbReference type="PROSITE-ProRule" id="PRU00742"/>
    </source>
</evidence>
<evidence type="ECO:0000313" key="3">
    <source>
        <dbReference type="Proteomes" id="UP000182584"/>
    </source>
</evidence>
<dbReference type="SUPFAM" id="SSF52768">
    <property type="entry name" value="Arginase/deacetylase"/>
    <property type="match status" value="1"/>
</dbReference>
<dbReference type="InterPro" id="IPR006035">
    <property type="entry name" value="Ureohydrolase"/>
</dbReference>
<dbReference type="RefSeq" id="WP_074758727.1">
    <property type="nucleotide sequence ID" value="NZ_FOGJ01000037.1"/>
</dbReference>
<dbReference type="PANTHER" id="PTHR11358:SF41">
    <property type="entry name" value="ARGINASE"/>
    <property type="match status" value="1"/>
</dbReference>
<dbReference type="PROSITE" id="PS51409">
    <property type="entry name" value="ARGINASE_2"/>
    <property type="match status" value="1"/>
</dbReference>
<reference evidence="2 3" key="1">
    <citation type="submission" date="2016-10" db="EMBL/GenBank/DDBJ databases">
        <authorList>
            <person name="de Groot N.N."/>
        </authorList>
    </citation>
    <scope>NUCLEOTIDE SEQUENCE [LARGE SCALE GENOMIC DNA]</scope>
    <source>
        <strain evidence="2 3">AR40</strain>
    </source>
</reference>
<dbReference type="GO" id="GO:0046872">
    <property type="term" value="F:metal ion binding"/>
    <property type="evidence" value="ECO:0007669"/>
    <property type="project" value="InterPro"/>
</dbReference>
<comment type="similarity">
    <text evidence="1">Belongs to the arginase family.</text>
</comment>
<dbReference type="EMBL" id="FOGJ01000037">
    <property type="protein sequence ID" value="SES38992.1"/>
    <property type="molecule type" value="Genomic_DNA"/>
</dbReference>
<proteinExistence type="inferred from homology"/>
<dbReference type="Proteomes" id="UP000182584">
    <property type="component" value="Unassembled WGS sequence"/>
</dbReference>
<dbReference type="GO" id="GO:0033389">
    <property type="term" value="P:putrescine biosynthetic process from arginine, via agmatine"/>
    <property type="evidence" value="ECO:0007669"/>
    <property type="project" value="TreeGrafter"/>
</dbReference>
<protein>
    <submittedName>
        <fullName evidence="2">Arginase family protein</fullName>
    </submittedName>
</protein>
<organism evidence="2 3">
    <name type="scientific">Butyrivibrio fibrisolvens</name>
    <dbReference type="NCBI Taxonomy" id="831"/>
    <lineage>
        <taxon>Bacteria</taxon>
        <taxon>Bacillati</taxon>
        <taxon>Bacillota</taxon>
        <taxon>Clostridia</taxon>
        <taxon>Lachnospirales</taxon>
        <taxon>Lachnospiraceae</taxon>
        <taxon>Butyrivibrio</taxon>
    </lineage>
</organism>
<dbReference type="GO" id="GO:0008783">
    <property type="term" value="F:agmatinase activity"/>
    <property type="evidence" value="ECO:0007669"/>
    <property type="project" value="TreeGrafter"/>
</dbReference>